<feature type="transmembrane region" description="Helical" evidence="7">
    <location>
        <begin position="198"/>
        <end position="216"/>
    </location>
</feature>
<evidence type="ECO:0000256" key="2">
    <source>
        <dbReference type="ARBA" id="ARBA00022475"/>
    </source>
</evidence>
<dbReference type="InterPro" id="IPR001640">
    <property type="entry name" value="Lgt"/>
</dbReference>
<evidence type="ECO:0000256" key="6">
    <source>
        <dbReference type="ARBA" id="ARBA00023136"/>
    </source>
</evidence>
<evidence type="ECO:0000313" key="9">
    <source>
        <dbReference type="Proteomes" id="UP000434582"/>
    </source>
</evidence>
<evidence type="ECO:0000313" key="8">
    <source>
        <dbReference type="EMBL" id="MQX36584.1"/>
    </source>
</evidence>
<evidence type="ECO:0000256" key="5">
    <source>
        <dbReference type="ARBA" id="ARBA00022989"/>
    </source>
</evidence>
<feature type="transmembrane region" description="Helical" evidence="7">
    <location>
        <begin position="228"/>
        <end position="252"/>
    </location>
</feature>
<dbReference type="RefSeq" id="WP_153343287.1">
    <property type="nucleotide sequence ID" value="NZ_WIVE01000022.1"/>
</dbReference>
<dbReference type="Pfam" id="PF01790">
    <property type="entry name" value="LGT"/>
    <property type="match status" value="1"/>
</dbReference>
<dbReference type="GO" id="GO:0005886">
    <property type="term" value="C:plasma membrane"/>
    <property type="evidence" value="ECO:0007669"/>
    <property type="project" value="UniProtKB-SubCell"/>
</dbReference>
<feature type="transmembrane region" description="Helical" evidence="7">
    <location>
        <begin position="12"/>
        <end position="31"/>
    </location>
</feature>
<sequence>MIDPIAFELGPLAIRWYALAYIAGLLLGWWYVRRLGQAPPAVLPGERADDFLVWATLGVVLGGRLGYVLFYNPGYYLSHPLEVAMVWQGGMSFHGGFLGVIAAVILFGRRHRIPILSMGDIIACAAPVGLFFGRLANFVNAELYGRPAPDLPWSMVFPTDPLGLPRHPSQLYEAALEGLLLFVILAVLWRVPAVRFRPGSLIGVFMIGYGVSRVLVEFAREPDPQLGHLFGLATMGQILSVPMILAGIGFLAHAWRQPRRDPA</sequence>
<dbReference type="EC" id="2.5.1.145" evidence="7"/>
<dbReference type="Proteomes" id="UP000434582">
    <property type="component" value="Unassembled WGS sequence"/>
</dbReference>
<feature type="transmembrane region" description="Helical" evidence="7">
    <location>
        <begin position="51"/>
        <end position="71"/>
    </location>
</feature>
<keyword evidence="2 7" id="KW-1003">Cell membrane</keyword>
<keyword evidence="8" id="KW-0449">Lipoprotein</keyword>
<evidence type="ECO:0000256" key="3">
    <source>
        <dbReference type="ARBA" id="ARBA00022679"/>
    </source>
</evidence>
<comment type="caution">
    <text evidence="8">The sequence shown here is derived from an EMBL/GenBank/DDBJ whole genome shotgun (WGS) entry which is preliminary data.</text>
</comment>
<dbReference type="AlphaFoldDB" id="A0A7X1ZDJ6"/>
<comment type="catalytic activity">
    <reaction evidence="7">
        <text>L-cysteinyl-[prolipoprotein] + a 1,2-diacyl-sn-glycero-3-phospho-(1'-sn-glycerol) = an S-1,2-diacyl-sn-glyceryl-L-cysteinyl-[prolipoprotein] + sn-glycerol 1-phosphate + H(+)</text>
        <dbReference type="Rhea" id="RHEA:56712"/>
        <dbReference type="Rhea" id="RHEA-COMP:14679"/>
        <dbReference type="Rhea" id="RHEA-COMP:14680"/>
        <dbReference type="ChEBI" id="CHEBI:15378"/>
        <dbReference type="ChEBI" id="CHEBI:29950"/>
        <dbReference type="ChEBI" id="CHEBI:57685"/>
        <dbReference type="ChEBI" id="CHEBI:64716"/>
        <dbReference type="ChEBI" id="CHEBI:140658"/>
        <dbReference type="EC" id="2.5.1.145"/>
    </reaction>
</comment>
<dbReference type="UniPathway" id="UPA00664"/>
<feature type="transmembrane region" description="Helical" evidence="7">
    <location>
        <begin position="115"/>
        <end position="136"/>
    </location>
</feature>
<organism evidence="8 9">
    <name type="scientific">Roseospira navarrensis</name>
    <dbReference type="NCBI Taxonomy" id="140058"/>
    <lineage>
        <taxon>Bacteria</taxon>
        <taxon>Pseudomonadati</taxon>
        <taxon>Pseudomonadota</taxon>
        <taxon>Alphaproteobacteria</taxon>
        <taxon>Rhodospirillales</taxon>
        <taxon>Rhodospirillaceae</taxon>
        <taxon>Roseospira</taxon>
    </lineage>
</organism>
<gene>
    <name evidence="7" type="primary">lgt</name>
    <name evidence="8" type="ORF">GHC57_08650</name>
</gene>
<keyword evidence="5 7" id="KW-1133">Transmembrane helix</keyword>
<feature type="transmembrane region" description="Helical" evidence="7">
    <location>
        <begin position="171"/>
        <end position="191"/>
    </location>
</feature>
<protein>
    <recommendedName>
        <fullName evidence="7">Phosphatidylglycerol--prolipoprotein diacylglyceryl transferase</fullName>
        <ecNumber evidence="7">2.5.1.145</ecNumber>
    </recommendedName>
</protein>
<feature type="transmembrane region" description="Helical" evidence="7">
    <location>
        <begin position="91"/>
        <end position="108"/>
    </location>
</feature>
<comment type="similarity">
    <text evidence="1 7">Belongs to the Lgt family.</text>
</comment>
<comment type="pathway">
    <text evidence="7">Protein modification; lipoprotein biosynthesis (diacylglyceryl transfer).</text>
</comment>
<dbReference type="OrthoDB" id="871140at2"/>
<dbReference type="NCBIfam" id="TIGR00544">
    <property type="entry name" value="lgt"/>
    <property type="match status" value="1"/>
</dbReference>
<keyword evidence="6 7" id="KW-0472">Membrane</keyword>
<evidence type="ECO:0000256" key="7">
    <source>
        <dbReference type="HAMAP-Rule" id="MF_01147"/>
    </source>
</evidence>
<dbReference type="GO" id="GO:0008961">
    <property type="term" value="F:phosphatidylglycerol-prolipoprotein diacylglyceryl transferase activity"/>
    <property type="evidence" value="ECO:0007669"/>
    <property type="project" value="UniProtKB-UniRule"/>
</dbReference>
<keyword evidence="9" id="KW-1185">Reference proteome</keyword>
<dbReference type="HAMAP" id="MF_01147">
    <property type="entry name" value="Lgt"/>
    <property type="match status" value="1"/>
</dbReference>
<proteinExistence type="inferred from homology"/>
<dbReference type="PROSITE" id="PS01311">
    <property type="entry name" value="LGT"/>
    <property type="match status" value="1"/>
</dbReference>
<name>A0A7X1ZDJ6_9PROT</name>
<dbReference type="EMBL" id="WIVE01000022">
    <property type="protein sequence ID" value="MQX36584.1"/>
    <property type="molecule type" value="Genomic_DNA"/>
</dbReference>
<dbReference type="PANTHER" id="PTHR30589">
    <property type="entry name" value="PROLIPOPROTEIN DIACYLGLYCERYL TRANSFERASE"/>
    <property type="match status" value="1"/>
</dbReference>
<evidence type="ECO:0000256" key="1">
    <source>
        <dbReference type="ARBA" id="ARBA00007150"/>
    </source>
</evidence>
<keyword evidence="4 7" id="KW-0812">Transmembrane</keyword>
<dbReference type="GO" id="GO:0042158">
    <property type="term" value="P:lipoprotein biosynthetic process"/>
    <property type="evidence" value="ECO:0007669"/>
    <property type="project" value="UniProtKB-UniRule"/>
</dbReference>
<comment type="subcellular location">
    <subcellularLocation>
        <location evidence="7">Cell membrane</location>
        <topology evidence="7">Multi-pass membrane protein</topology>
    </subcellularLocation>
</comment>
<reference evidence="8 9" key="1">
    <citation type="submission" date="2019-10" db="EMBL/GenBank/DDBJ databases">
        <title>Draft whole-genome sequence of the purple nonsulfur photosynthetic bacterium Roseospira navarrensis DSM 15114.</title>
        <authorList>
            <person name="Kyndt J.A."/>
            <person name="Meyer T.E."/>
        </authorList>
    </citation>
    <scope>NUCLEOTIDE SEQUENCE [LARGE SCALE GENOMIC DNA]</scope>
    <source>
        <strain evidence="8 9">DSM 15114</strain>
    </source>
</reference>
<accession>A0A7X1ZDJ6</accession>
<feature type="binding site" evidence="7">
    <location>
        <position position="134"/>
    </location>
    <ligand>
        <name>a 1,2-diacyl-sn-glycero-3-phospho-(1'-sn-glycerol)</name>
        <dbReference type="ChEBI" id="CHEBI:64716"/>
    </ligand>
</feature>
<evidence type="ECO:0000256" key="4">
    <source>
        <dbReference type="ARBA" id="ARBA00022692"/>
    </source>
</evidence>
<dbReference type="PANTHER" id="PTHR30589:SF0">
    <property type="entry name" value="PHOSPHATIDYLGLYCEROL--PROLIPOPROTEIN DIACYLGLYCERYL TRANSFERASE"/>
    <property type="match status" value="1"/>
</dbReference>
<keyword evidence="3 7" id="KW-0808">Transferase</keyword>
<comment type="function">
    <text evidence="7">Catalyzes the transfer of the diacylglyceryl group from phosphatidylglycerol to the sulfhydryl group of the N-terminal cysteine of a prolipoprotein, the first step in the formation of mature lipoproteins.</text>
</comment>